<keyword evidence="3" id="KW-1003">Cell membrane</keyword>
<evidence type="ECO:0000313" key="9">
    <source>
        <dbReference type="EMBL" id="GBL09898.1"/>
    </source>
</evidence>
<evidence type="ECO:0000259" key="8">
    <source>
        <dbReference type="Pfam" id="PF02687"/>
    </source>
</evidence>
<evidence type="ECO:0000256" key="4">
    <source>
        <dbReference type="ARBA" id="ARBA00022692"/>
    </source>
</evidence>
<dbReference type="PANTHER" id="PTHR43738">
    <property type="entry name" value="ABC TRANSPORTER, MEMBRANE PROTEIN"/>
    <property type="match status" value="1"/>
</dbReference>
<comment type="subcellular location">
    <subcellularLocation>
        <location evidence="1">Cell membrane</location>
        <topology evidence="1">Multi-pass membrane protein</topology>
    </subcellularLocation>
</comment>
<feature type="transmembrane region" description="Helical" evidence="7">
    <location>
        <begin position="274"/>
        <end position="299"/>
    </location>
</feature>
<feature type="transmembrane region" description="Helical" evidence="7">
    <location>
        <begin position="28"/>
        <end position="48"/>
    </location>
</feature>
<keyword evidence="5 7" id="KW-1133">Transmembrane helix</keyword>
<comment type="caution">
    <text evidence="9">The sequence shown here is derived from an EMBL/GenBank/DDBJ whole genome shotgun (WGS) entry which is preliminary data.</text>
</comment>
<dbReference type="InterPro" id="IPR003838">
    <property type="entry name" value="ABC3_permease_C"/>
</dbReference>
<dbReference type="NCBIfam" id="TIGR01185">
    <property type="entry name" value="devC"/>
    <property type="match status" value="1"/>
</dbReference>
<evidence type="ECO:0000256" key="5">
    <source>
        <dbReference type="ARBA" id="ARBA00022989"/>
    </source>
</evidence>
<feature type="domain" description="ABC3 transporter permease C-terminal" evidence="8">
    <location>
        <begin position="283"/>
        <end position="389"/>
    </location>
</feature>
<evidence type="ECO:0000313" key="10">
    <source>
        <dbReference type="Proteomes" id="UP000248272"/>
    </source>
</evidence>
<dbReference type="InterPro" id="IPR051125">
    <property type="entry name" value="ABC-4/HrtB_transporter"/>
</dbReference>
<accession>A0A2Z6UVM3</accession>
<dbReference type="PANTHER" id="PTHR43738:SF1">
    <property type="entry name" value="HEMIN TRANSPORT SYSTEM PERMEASE PROTEIN HRTB-RELATED"/>
    <property type="match status" value="1"/>
</dbReference>
<name>A0A2Z6UVM3_MICAE</name>
<evidence type="ECO:0000256" key="6">
    <source>
        <dbReference type="ARBA" id="ARBA00023136"/>
    </source>
</evidence>
<feature type="transmembrane region" description="Helical" evidence="7">
    <location>
        <begin position="367"/>
        <end position="386"/>
    </location>
</feature>
<dbReference type="Pfam" id="PF02687">
    <property type="entry name" value="FtsX"/>
    <property type="match status" value="1"/>
</dbReference>
<dbReference type="AlphaFoldDB" id="A0A2Z6UVM3"/>
<dbReference type="Proteomes" id="UP000248272">
    <property type="component" value="Unassembled WGS sequence"/>
</dbReference>
<proteinExistence type="predicted"/>
<dbReference type="GO" id="GO:0005886">
    <property type="term" value="C:plasma membrane"/>
    <property type="evidence" value="ECO:0007669"/>
    <property type="project" value="UniProtKB-SubCell"/>
</dbReference>
<dbReference type="InterPro" id="IPR005891">
    <property type="entry name" value="DevC"/>
</dbReference>
<keyword evidence="2" id="KW-0813">Transport</keyword>
<keyword evidence="6 7" id="KW-0472">Membrane</keyword>
<evidence type="ECO:0000256" key="1">
    <source>
        <dbReference type="ARBA" id="ARBA00004651"/>
    </source>
</evidence>
<dbReference type="EMBL" id="BDSG01000026">
    <property type="protein sequence ID" value="GBL09898.1"/>
    <property type="molecule type" value="Genomic_DNA"/>
</dbReference>
<dbReference type="RefSeq" id="WP_110578588.1">
    <property type="nucleotide sequence ID" value="NZ_BDSG01000026.1"/>
</dbReference>
<evidence type="ECO:0000256" key="3">
    <source>
        <dbReference type="ARBA" id="ARBA00022475"/>
    </source>
</evidence>
<dbReference type="PIRSF" id="PIRSF031773">
    <property type="entry name" value="DevC"/>
    <property type="match status" value="1"/>
</dbReference>
<evidence type="ECO:0000256" key="7">
    <source>
        <dbReference type="SAM" id="Phobius"/>
    </source>
</evidence>
<gene>
    <name evidence="9" type="ORF">MSj_01378</name>
</gene>
<evidence type="ECO:0000256" key="2">
    <source>
        <dbReference type="ARBA" id="ARBA00022448"/>
    </source>
</evidence>
<feature type="transmembrane region" description="Helical" evidence="7">
    <location>
        <begin position="320"/>
        <end position="347"/>
    </location>
</feature>
<sequence>MNKRKLFQKRGTKLATAWLQLKHQKVRLLVALSGVIFSVVIIFMQLGIRDALFDSAVRFHQSLQGDIFLISPRSTALIAMESFPERRLLQSLAFDEVDYVSPIYLDFAQWKNPNTRNYWRNIFVLGINLRHPVLNLPGITENIEKLKMPNTVLFDQGSRTEFGTIAQDFRRDGRVSTELGNPNGNRKVNVVGLFHLGTSFGSDGNLVTSHINFLRIFDNRQKGFIDVGLIKLKPDQDIQRTLEKLRKYLPKDVRVLSKSEFVNFEKKYWQTSTAIGFIFNLGVALGIIVGVVVVYQILYTNVSEHLSEYATLKAMGYRHSYLLSMVLQQAFLIAVLGYVPGFLIANIQYEFTKNATLLPVNMSLDRAVFVFILTLVMAFVSGATAVKKLQDADPADIF</sequence>
<protein>
    <recommendedName>
        <fullName evidence="8">ABC3 transporter permease C-terminal domain-containing protein</fullName>
    </recommendedName>
</protein>
<reference evidence="9 10" key="1">
    <citation type="journal article" date="2018" name="Front. Microbiol.">
        <title>Adaptation of the Freshwater Bloom-Forming Cyanobacterium Microcystis aeruginosa to Brackish Water Is Driven by Recent Horizontal Transfer of Sucrose Genes.</title>
        <authorList>
            <person name="Tanabe Y."/>
            <person name="Hodoki Y."/>
            <person name="Sano T."/>
            <person name="Tada K."/>
            <person name="Watanabe M.M."/>
        </authorList>
    </citation>
    <scope>NUCLEOTIDE SEQUENCE [LARGE SCALE GENOMIC DNA]</scope>
    <source>
        <strain evidence="9 10">Sj</strain>
    </source>
</reference>
<keyword evidence="4 7" id="KW-0812">Transmembrane</keyword>
<organism evidence="9 10">
    <name type="scientific">Microcystis aeruginosa Sj</name>
    <dbReference type="NCBI Taxonomy" id="1979544"/>
    <lineage>
        <taxon>Bacteria</taxon>
        <taxon>Bacillati</taxon>
        <taxon>Cyanobacteriota</taxon>
        <taxon>Cyanophyceae</taxon>
        <taxon>Oscillatoriophycideae</taxon>
        <taxon>Chroococcales</taxon>
        <taxon>Microcystaceae</taxon>
        <taxon>Microcystis</taxon>
    </lineage>
</organism>